<gene>
    <name evidence="2" type="ORF">BO72DRAFT_510495</name>
</gene>
<sequence>MKWTPENMNIVRSPSPHPPIPPSTPQPNLRKTNTQTQLWETLFETHNLTIDIDKMAAVWPNDDEKPTARAIKERLEKFRRNLKNGGSTITFSMGGKHANTESPEANRVKKRRVSVKKSAAGKGETGRDEGGAQGGDEMGLSVKKEEEEGELGGVFGGDVV</sequence>
<dbReference type="AlphaFoldDB" id="A0A8G1RS28"/>
<evidence type="ECO:0000313" key="2">
    <source>
        <dbReference type="EMBL" id="RAK76870.1"/>
    </source>
</evidence>
<dbReference type="EMBL" id="KZ824646">
    <property type="protein sequence ID" value="RAK76870.1"/>
    <property type="molecule type" value="Genomic_DNA"/>
</dbReference>
<evidence type="ECO:0000313" key="3">
    <source>
        <dbReference type="Proteomes" id="UP000249789"/>
    </source>
</evidence>
<proteinExistence type="predicted"/>
<feature type="region of interest" description="Disordered" evidence="1">
    <location>
        <begin position="1"/>
        <end position="30"/>
    </location>
</feature>
<feature type="compositionally biased region" description="Polar residues" evidence="1">
    <location>
        <begin position="1"/>
        <end position="12"/>
    </location>
</feature>
<evidence type="ECO:0000256" key="1">
    <source>
        <dbReference type="SAM" id="MobiDB-lite"/>
    </source>
</evidence>
<accession>A0A8G1RS28</accession>
<organism evidence="2 3">
    <name type="scientific">Aspergillus fijiensis CBS 313.89</name>
    <dbReference type="NCBI Taxonomy" id="1448319"/>
    <lineage>
        <taxon>Eukaryota</taxon>
        <taxon>Fungi</taxon>
        <taxon>Dikarya</taxon>
        <taxon>Ascomycota</taxon>
        <taxon>Pezizomycotina</taxon>
        <taxon>Eurotiomycetes</taxon>
        <taxon>Eurotiomycetidae</taxon>
        <taxon>Eurotiales</taxon>
        <taxon>Aspergillaceae</taxon>
        <taxon>Aspergillus</taxon>
    </lineage>
</organism>
<dbReference type="VEuPathDB" id="FungiDB:BO72DRAFT_510495"/>
<dbReference type="RefSeq" id="XP_040800880.1">
    <property type="nucleotide sequence ID" value="XM_040949363.1"/>
</dbReference>
<dbReference type="GeneID" id="63866696"/>
<dbReference type="Proteomes" id="UP000249789">
    <property type="component" value="Unassembled WGS sequence"/>
</dbReference>
<reference evidence="2 3" key="1">
    <citation type="submission" date="2018-02" db="EMBL/GenBank/DDBJ databases">
        <title>The genomes of Aspergillus section Nigri reveals drivers in fungal speciation.</title>
        <authorList>
            <consortium name="DOE Joint Genome Institute"/>
            <person name="Vesth T.C."/>
            <person name="Nybo J."/>
            <person name="Theobald S."/>
            <person name="Brandl J."/>
            <person name="Frisvad J.C."/>
            <person name="Nielsen K.F."/>
            <person name="Lyhne E.K."/>
            <person name="Kogle M.E."/>
            <person name="Kuo A."/>
            <person name="Riley R."/>
            <person name="Clum A."/>
            <person name="Nolan M."/>
            <person name="Lipzen A."/>
            <person name="Salamov A."/>
            <person name="Henrissat B."/>
            <person name="Wiebenga A."/>
            <person name="De vries R.P."/>
            <person name="Grigoriev I.V."/>
            <person name="Mortensen U.H."/>
            <person name="Andersen M.R."/>
            <person name="Baker S.E."/>
        </authorList>
    </citation>
    <scope>NUCLEOTIDE SEQUENCE [LARGE SCALE GENOMIC DNA]</scope>
    <source>
        <strain evidence="2 3">CBS 313.89</strain>
    </source>
</reference>
<feature type="compositionally biased region" description="Gly residues" evidence="1">
    <location>
        <begin position="151"/>
        <end position="160"/>
    </location>
</feature>
<dbReference type="OrthoDB" id="5420368at2759"/>
<keyword evidence="3" id="KW-1185">Reference proteome</keyword>
<feature type="compositionally biased region" description="Pro residues" evidence="1">
    <location>
        <begin position="15"/>
        <end position="25"/>
    </location>
</feature>
<protein>
    <submittedName>
        <fullName evidence="2">Uncharacterized protein</fullName>
    </submittedName>
</protein>
<feature type="region of interest" description="Disordered" evidence="1">
    <location>
        <begin position="84"/>
        <end position="160"/>
    </location>
</feature>
<name>A0A8G1RS28_9EURO</name>